<organism evidence="1 2">
    <name type="scientific">Ideonella dechloratans</name>
    <dbReference type="NCBI Taxonomy" id="36863"/>
    <lineage>
        <taxon>Bacteria</taxon>
        <taxon>Pseudomonadati</taxon>
        <taxon>Pseudomonadota</taxon>
        <taxon>Betaproteobacteria</taxon>
        <taxon>Burkholderiales</taxon>
        <taxon>Sphaerotilaceae</taxon>
        <taxon>Ideonella</taxon>
    </lineage>
</organism>
<proteinExistence type="predicted"/>
<evidence type="ECO:0000313" key="1">
    <source>
        <dbReference type="EMBL" id="KAB0584224.1"/>
    </source>
</evidence>
<sequence>MNRRAAIADAQRRRLEAERRAADFHGRADVMDRMGYRASVQALRSQASAAEDAWTFWDAKLLNLTASARARA</sequence>
<gene>
    <name evidence="1" type="ORF">F7Q92_04565</name>
</gene>
<accession>A0A643FEV6</accession>
<protein>
    <submittedName>
        <fullName evidence="1">Uncharacterized protein</fullName>
    </submittedName>
</protein>
<name>A0A643FEV6_IDEDE</name>
<dbReference type="EMBL" id="VZPB01000007">
    <property type="protein sequence ID" value="KAB0584224.1"/>
    <property type="molecule type" value="Genomic_DNA"/>
</dbReference>
<evidence type="ECO:0000313" key="2">
    <source>
        <dbReference type="Proteomes" id="UP000430120"/>
    </source>
</evidence>
<dbReference type="AlphaFoldDB" id="A0A643FEV6"/>
<keyword evidence="2" id="KW-1185">Reference proteome</keyword>
<dbReference type="RefSeq" id="WP_151122936.1">
    <property type="nucleotide sequence ID" value="NZ_CP088081.1"/>
</dbReference>
<reference evidence="1 2" key="1">
    <citation type="submission" date="2019-09" db="EMBL/GenBank/DDBJ databases">
        <title>Draft genome sequences of 48 bacterial type strains from the CCUG.</title>
        <authorList>
            <person name="Tunovic T."/>
            <person name="Pineiro-Iglesias B."/>
            <person name="Unosson C."/>
            <person name="Inganas E."/>
            <person name="Ohlen M."/>
            <person name="Cardew S."/>
            <person name="Jensie-Markopoulos S."/>
            <person name="Salva-Serra F."/>
            <person name="Jaen-Luchoro D."/>
            <person name="Karlsson R."/>
            <person name="Svensson-Stadler L."/>
            <person name="Chun J."/>
            <person name="Moore E."/>
        </authorList>
    </citation>
    <scope>NUCLEOTIDE SEQUENCE [LARGE SCALE GENOMIC DNA]</scope>
    <source>
        <strain evidence="1 2">CCUG 30977</strain>
    </source>
</reference>
<dbReference type="Proteomes" id="UP000430120">
    <property type="component" value="Unassembled WGS sequence"/>
</dbReference>
<comment type="caution">
    <text evidence="1">The sequence shown here is derived from an EMBL/GenBank/DDBJ whole genome shotgun (WGS) entry which is preliminary data.</text>
</comment>